<organism evidence="13">
    <name type="scientific">Absidia glauca</name>
    <name type="common">Pin mould</name>
    <dbReference type="NCBI Taxonomy" id="4829"/>
    <lineage>
        <taxon>Eukaryota</taxon>
        <taxon>Fungi</taxon>
        <taxon>Fungi incertae sedis</taxon>
        <taxon>Mucoromycota</taxon>
        <taxon>Mucoromycotina</taxon>
        <taxon>Mucoromycetes</taxon>
        <taxon>Mucorales</taxon>
        <taxon>Cunninghamellaceae</taxon>
        <taxon>Absidia</taxon>
    </lineage>
</organism>
<dbReference type="EMBL" id="LT551165">
    <property type="protein sequence ID" value="SAL96663.1"/>
    <property type="molecule type" value="Genomic_DNA"/>
</dbReference>
<feature type="domain" description="PX" evidence="12">
    <location>
        <begin position="122"/>
        <end position="244"/>
    </location>
</feature>
<feature type="coiled-coil region" evidence="10">
    <location>
        <begin position="438"/>
        <end position="465"/>
    </location>
</feature>
<proteinExistence type="inferred from homology"/>
<dbReference type="GO" id="GO:0035091">
    <property type="term" value="F:phosphatidylinositol binding"/>
    <property type="evidence" value="ECO:0007669"/>
    <property type="project" value="InterPro"/>
</dbReference>
<evidence type="ECO:0000313" key="13">
    <source>
        <dbReference type="EMBL" id="SAL96663.1"/>
    </source>
</evidence>
<feature type="region of interest" description="Disordered" evidence="11">
    <location>
        <begin position="524"/>
        <end position="545"/>
    </location>
</feature>
<dbReference type="AlphaFoldDB" id="A0A163J1T6"/>
<dbReference type="GO" id="GO:0000422">
    <property type="term" value="P:autophagy of mitochondrion"/>
    <property type="evidence" value="ECO:0007669"/>
    <property type="project" value="TreeGrafter"/>
</dbReference>
<dbReference type="Gene3D" id="1.20.1270.60">
    <property type="entry name" value="Arfaptin homology (AH) domain/BAR domain"/>
    <property type="match status" value="1"/>
</dbReference>
<dbReference type="Pfam" id="PF00787">
    <property type="entry name" value="PX"/>
    <property type="match status" value="1"/>
</dbReference>
<evidence type="ECO:0000256" key="4">
    <source>
        <dbReference type="ARBA" id="ARBA00022448"/>
    </source>
</evidence>
<sequence length="545" mass="62299">MSDEYDNVEWNVHATSNTLTPRLDATDPLSSYDPSSFDTQSASPVYSDQSTSFDQRTSPLSPFNNHSNSNSNNSRDSIDHSNNDPTPLPYHTNAPVSSHATPSSSLYEDRPRRQSTPKIAKPMIIHVGDAQKHLDSTQGAYISYLVTTTTSVEIFSSTNPRPVRRRFQDFVWLYTTLCLEYPACIVPPLPEKHRLEYIKGDRFSSDFIERRRFCLQWFLDRLARHPILQQSQCTRLFLESSDFKNDKRSQTKHIPASVTVLESLSDTLLNAFTKVKKPEERFTVMKDHIDKLEDNLNTNDPLSSPLTPGLDLQQDYTSFGQSLQGLSALESNIHQPLHQFAETTKSYAAALKTMSSQEEILYLNQIHELLSYCRSAKAVLRDRDQKQVDFEQLSAYLQQTMQDKERIKYPGRNNNNSTWHLSELVVDTIKQVRGMDMERARREKLVQLEVKIKELQEEVARTNDISHSFSDQVVHEFDLFQQCKTNELKQGLAAYADCHVDFYQKGISIWEKILPTLEAIEVDDGKIGGTSPQGTSDSEDPYDPK</sequence>
<dbReference type="PANTHER" id="PTHR45949:SF2">
    <property type="entry name" value="SORTING NEXIN-4"/>
    <property type="match status" value="1"/>
</dbReference>
<dbReference type="GO" id="GO:0032456">
    <property type="term" value="P:endocytic recycling"/>
    <property type="evidence" value="ECO:0007669"/>
    <property type="project" value="TreeGrafter"/>
</dbReference>
<evidence type="ECO:0000256" key="10">
    <source>
        <dbReference type="SAM" id="Coils"/>
    </source>
</evidence>
<dbReference type="SUPFAM" id="SSF103657">
    <property type="entry name" value="BAR/IMD domain-like"/>
    <property type="match status" value="1"/>
</dbReference>
<dbReference type="InterPro" id="IPR001683">
    <property type="entry name" value="PX_dom"/>
</dbReference>
<keyword evidence="7" id="KW-0472">Membrane</keyword>
<dbReference type="GO" id="GO:0061709">
    <property type="term" value="P:reticulophagy"/>
    <property type="evidence" value="ECO:0007669"/>
    <property type="project" value="TreeGrafter"/>
</dbReference>
<evidence type="ECO:0000313" key="14">
    <source>
        <dbReference type="Proteomes" id="UP000078561"/>
    </source>
</evidence>
<dbReference type="InterPro" id="IPR036871">
    <property type="entry name" value="PX_dom_sf"/>
</dbReference>
<dbReference type="InParanoid" id="A0A163J1T6"/>
<evidence type="ECO:0000259" key="12">
    <source>
        <dbReference type="PROSITE" id="PS50195"/>
    </source>
</evidence>
<evidence type="ECO:0000256" key="8">
    <source>
        <dbReference type="ARBA" id="ARBA00040748"/>
    </source>
</evidence>
<dbReference type="InterPro" id="IPR015404">
    <property type="entry name" value="Vps5_C"/>
</dbReference>
<keyword evidence="4" id="KW-0813">Transport</keyword>
<evidence type="ECO:0000256" key="1">
    <source>
        <dbReference type="ARBA" id="ARBA00004184"/>
    </source>
</evidence>
<dbReference type="FunCoup" id="A0A163J1T6">
    <property type="interactions" value="251"/>
</dbReference>
<dbReference type="SMART" id="SM00312">
    <property type="entry name" value="PX"/>
    <property type="match status" value="1"/>
</dbReference>
<dbReference type="GO" id="GO:0005769">
    <property type="term" value="C:early endosome"/>
    <property type="evidence" value="ECO:0007669"/>
    <property type="project" value="TreeGrafter"/>
</dbReference>
<evidence type="ECO:0000256" key="5">
    <source>
        <dbReference type="ARBA" id="ARBA00022490"/>
    </source>
</evidence>
<gene>
    <name evidence="13" type="primary">ABSGL_02079.1 scaffold 2596</name>
</gene>
<feature type="compositionally biased region" description="Polar residues" evidence="11">
    <location>
        <begin position="94"/>
        <end position="106"/>
    </location>
</feature>
<dbReference type="GO" id="GO:0000407">
    <property type="term" value="C:phagophore assembly site"/>
    <property type="evidence" value="ECO:0007669"/>
    <property type="project" value="TreeGrafter"/>
</dbReference>
<comment type="similarity">
    <text evidence="3">Belongs to the sorting nexin family.</text>
</comment>
<evidence type="ECO:0000256" key="3">
    <source>
        <dbReference type="ARBA" id="ARBA00010883"/>
    </source>
</evidence>
<evidence type="ECO:0000256" key="2">
    <source>
        <dbReference type="ARBA" id="ARBA00004496"/>
    </source>
</evidence>
<evidence type="ECO:0000256" key="11">
    <source>
        <dbReference type="SAM" id="MobiDB-lite"/>
    </source>
</evidence>
<evidence type="ECO:0000256" key="9">
    <source>
        <dbReference type="ARBA" id="ARBA00041273"/>
    </source>
</evidence>
<dbReference type="PROSITE" id="PS50195">
    <property type="entry name" value="PX"/>
    <property type="match status" value="1"/>
</dbReference>
<feature type="region of interest" description="Disordered" evidence="11">
    <location>
        <begin position="14"/>
        <end position="121"/>
    </location>
</feature>
<dbReference type="STRING" id="4829.A0A163J1T6"/>
<dbReference type="OrthoDB" id="205639at2759"/>
<dbReference type="SUPFAM" id="SSF64268">
    <property type="entry name" value="PX domain"/>
    <property type="match status" value="1"/>
</dbReference>
<dbReference type="GO" id="GO:0034727">
    <property type="term" value="P:piecemeal microautophagy of the nucleus"/>
    <property type="evidence" value="ECO:0007669"/>
    <property type="project" value="TreeGrafter"/>
</dbReference>
<dbReference type="Pfam" id="PF09325">
    <property type="entry name" value="Vps5"/>
    <property type="match status" value="1"/>
</dbReference>
<comment type="subcellular location">
    <subcellularLocation>
        <location evidence="2">Cytoplasm</location>
    </subcellularLocation>
    <subcellularLocation>
        <location evidence="1">Endomembrane system</location>
        <topology evidence="1">Peripheral membrane protein</topology>
    </subcellularLocation>
</comment>
<name>A0A163J1T6_ABSGL</name>
<evidence type="ECO:0000256" key="6">
    <source>
        <dbReference type="ARBA" id="ARBA00023121"/>
    </source>
</evidence>
<dbReference type="PANTHER" id="PTHR45949">
    <property type="entry name" value="SORTING NEXIN-4"/>
    <property type="match status" value="1"/>
</dbReference>
<feature type="compositionally biased region" description="Polar residues" evidence="11">
    <location>
        <begin position="28"/>
        <end position="63"/>
    </location>
</feature>
<keyword evidence="6" id="KW-0446">Lipid-binding</keyword>
<dbReference type="GO" id="GO:0015031">
    <property type="term" value="P:protein transport"/>
    <property type="evidence" value="ECO:0007669"/>
    <property type="project" value="TreeGrafter"/>
</dbReference>
<dbReference type="InterPro" id="IPR027267">
    <property type="entry name" value="AH/BAR_dom_sf"/>
</dbReference>
<dbReference type="OMA" id="LQKSGHY"/>
<reference evidence="13" key="1">
    <citation type="submission" date="2016-04" db="EMBL/GenBank/DDBJ databases">
        <authorList>
            <person name="Evans L.H."/>
            <person name="Alamgir A."/>
            <person name="Owens N."/>
            <person name="Weber N.D."/>
            <person name="Virtaneva K."/>
            <person name="Barbian K."/>
            <person name="Babar A."/>
            <person name="Rosenke K."/>
        </authorList>
    </citation>
    <scope>NUCLEOTIDE SEQUENCE [LARGE SCALE GENOMIC DNA]</scope>
    <source>
        <strain evidence="13">CBS 101.48</strain>
    </source>
</reference>
<dbReference type="Gene3D" id="3.30.1520.10">
    <property type="entry name" value="Phox-like domain"/>
    <property type="match status" value="1"/>
</dbReference>
<protein>
    <recommendedName>
        <fullName evidence="8">Sorting nexin-4</fullName>
    </recommendedName>
    <alternativeName>
        <fullName evidence="9">Autophagy-related protein 24</fullName>
    </alternativeName>
</protein>
<keyword evidence="10" id="KW-0175">Coiled coil</keyword>
<keyword evidence="14" id="KW-1185">Reference proteome</keyword>
<keyword evidence="5" id="KW-0963">Cytoplasm</keyword>
<evidence type="ECO:0000256" key="7">
    <source>
        <dbReference type="ARBA" id="ARBA00023136"/>
    </source>
</evidence>
<dbReference type="Proteomes" id="UP000078561">
    <property type="component" value="Unassembled WGS sequence"/>
</dbReference>
<feature type="compositionally biased region" description="Low complexity" evidence="11">
    <location>
        <begin position="64"/>
        <end position="75"/>
    </location>
</feature>
<accession>A0A163J1T6</accession>